<keyword evidence="1" id="KW-0175">Coiled coil</keyword>
<keyword evidence="5" id="KW-1185">Reference proteome</keyword>
<evidence type="ECO:0000313" key="5">
    <source>
        <dbReference type="Proteomes" id="UP000428330"/>
    </source>
</evidence>
<evidence type="ECO:0000256" key="3">
    <source>
        <dbReference type="SAM" id="SignalP"/>
    </source>
</evidence>
<feature type="signal peptide" evidence="3">
    <location>
        <begin position="1"/>
        <end position="29"/>
    </location>
</feature>
<dbReference type="Proteomes" id="UP000428330">
    <property type="component" value="Chromosome"/>
</dbReference>
<reference evidence="5" key="1">
    <citation type="submission" date="2018-12" db="EMBL/GenBank/DDBJ databases">
        <title>Complete genome sequence of Roseovarius sp. MME-070.</title>
        <authorList>
            <person name="Nam Y.-D."/>
            <person name="Kang J."/>
            <person name="Chung W.-H."/>
            <person name="Park Y.S."/>
        </authorList>
    </citation>
    <scope>NUCLEOTIDE SEQUENCE [LARGE SCALE GENOMIC DNA]</scope>
    <source>
        <strain evidence="5">MME-070</strain>
    </source>
</reference>
<evidence type="ECO:0000256" key="2">
    <source>
        <dbReference type="SAM" id="MobiDB-lite"/>
    </source>
</evidence>
<accession>A0A6I6ING6</accession>
<feature type="chain" id="PRO_5026319220" evidence="3">
    <location>
        <begin position="30"/>
        <end position="184"/>
    </location>
</feature>
<dbReference type="KEGG" id="rom:EI983_05785"/>
<evidence type="ECO:0000313" key="4">
    <source>
        <dbReference type="EMBL" id="QGX97812.1"/>
    </source>
</evidence>
<name>A0A6I6ING6_9RHOB</name>
<gene>
    <name evidence="4" type="ORF">EI983_05785</name>
</gene>
<feature type="coiled-coil region" evidence="1">
    <location>
        <begin position="115"/>
        <end position="149"/>
    </location>
</feature>
<proteinExistence type="predicted"/>
<dbReference type="AlphaFoldDB" id="A0A6I6ING6"/>
<dbReference type="EMBL" id="CP034348">
    <property type="protein sequence ID" value="QGX97812.1"/>
    <property type="molecule type" value="Genomic_DNA"/>
</dbReference>
<feature type="region of interest" description="Disordered" evidence="2">
    <location>
        <begin position="32"/>
        <end position="56"/>
    </location>
</feature>
<protein>
    <submittedName>
        <fullName evidence="4">Uncharacterized protein</fullName>
    </submittedName>
</protein>
<evidence type="ECO:0000256" key="1">
    <source>
        <dbReference type="SAM" id="Coils"/>
    </source>
</evidence>
<sequence>MNMLSPPSATRRQLLLTGLALFLCSPSAAGGDGGGGGNSGLSPRPKQPPATKSKYTQDEFTRLSTAELDQLEWKFTRGKRLHITGFSQNMSDYLILMAVHRRRRTQRLILEMQKLKDDKKRVARLTRERNRVQKELNDLKKARQRAKDKGYTRAAAEAEEQIQKTQKYIKGLDTWIKHPSEGRF</sequence>
<organism evidence="4 5">
    <name type="scientific">Roseovarius faecimaris</name>
    <dbReference type="NCBI Taxonomy" id="2494550"/>
    <lineage>
        <taxon>Bacteria</taxon>
        <taxon>Pseudomonadati</taxon>
        <taxon>Pseudomonadota</taxon>
        <taxon>Alphaproteobacteria</taxon>
        <taxon>Rhodobacterales</taxon>
        <taxon>Roseobacteraceae</taxon>
        <taxon>Roseovarius</taxon>
    </lineage>
</organism>
<dbReference type="RefSeq" id="WP_157706446.1">
    <property type="nucleotide sequence ID" value="NZ_CP034348.1"/>
</dbReference>
<keyword evidence="3" id="KW-0732">Signal</keyword>